<dbReference type="PRINTS" id="PR00301">
    <property type="entry name" value="HEATSHOCK70"/>
</dbReference>
<reference evidence="9" key="1">
    <citation type="submission" date="2015-01" db="EMBL/GenBank/DDBJ databases">
        <title>Draft genome sequence of Rhodococcus pyridinivorans strain KG-16, a hydrocarbon-degrading bacterium.</title>
        <authorList>
            <person name="Aggarwal R.K."/>
            <person name="Dawar C."/>
        </authorList>
    </citation>
    <scope>NUCLEOTIDE SEQUENCE [LARGE SCALE GENOMIC DNA]</scope>
    <source>
        <strain evidence="9">KG-16</strain>
    </source>
</reference>
<dbReference type="RefSeq" id="WP_060653377.1">
    <property type="nucleotide sequence ID" value="NZ_AZXY01000011.1"/>
</dbReference>
<evidence type="ECO:0000256" key="2">
    <source>
        <dbReference type="ARBA" id="ARBA00022741"/>
    </source>
</evidence>
<evidence type="ECO:0000256" key="4">
    <source>
        <dbReference type="ARBA" id="ARBA00023016"/>
    </source>
</evidence>
<feature type="compositionally biased region" description="Basic and acidic residues" evidence="7">
    <location>
        <begin position="364"/>
        <end position="375"/>
    </location>
</feature>
<keyword evidence="3 6" id="KW-0067">ATP-binding</keyword>
<dbReference type="Gene3D" id="3.90.640.10">
    <property type="entry name" value="Actin, Chain A, domain 4"/>
    <property type="match status" value="1"/>
</dbReference>
<dbReference type="PATRIC" id="fig|1441730.3.peg.4145"/>
<dbReference type="GO" id="GO:0005524">
    <property type="term" value="F:ATP binding"/>
    <property type="evidence" value="ECO:0007669"/>
    <property type="project" value="UniProtKB-KW"/>
</dbReference>
<dbReference type="Proteomes" id="UP000053060">
    <property type="component" value="Unassembled WGS sequence"/>
</dbReference>
<dbReference type="Pfam" id="PF00012">
    <property type="entry name" value="HSP70"/>
    <property type="match status" value="1"/>
</dbReference>
<dbReference type="PANTHER" id="PTHR19375">
    <property type="entry name" value="HEAT SHOCK PROTEIN 70KDA"/>
    <property type="match status" value="1"/>
</dbReference>
<dbReference type="GO" id="GO:0140662">
    <property type="term" value="F:ATP-dependent protein folding chaperone"/>
    <property type="evidence" value="ECO:0007669"/>
    <property type="project" value="InterPro"/>
</dbReference>
<dbReference type="InterPro" id="IPR043129">
    <property type="entry name" value="ATPase_NBD"/>
</dbReference>
<evidence type="ECO:0000256" key="7">
    <source>
        <dbReference type="SAM" id="MobiDB-lite"/>
    </source>
</evidence>
<reference evidence="8 9" key="2">
    <citation type="journal article" date="2016" name="Genome Announc.">
        <title>Draft Genome Sequence of a Versatile Hydrocarbon-Degrading Bacterium, Rhodococcus pyridinivorans Strain KG-16, Collected from Oil Fields in India.</title>
        <authorList>
            <person name="Aggarwal R.K."/>
            <person name="Dawar C."/>
            <person name="Phanindranath R."/>
            <person name="Mutnuri L."/>
            <person name="Dayal A.M."/>
        </authorList>
    </citation>
    <scope>NUCLEOTIDE SEQUENCE [LARGE SCALE GENOMIC DNA]</scope>
    <source>
        <strain evidence="8 9">KG-16</strain>
    </source>
</reference>
<comment type="similarity">
    <text evidence="1 6">Belongs to the heat shock protein 70 family.</text>
</comment>
<dbReference type="InterPro" id="IPR018181">
    <property type="entry name" value="Heat_shock_70_CS"/>
</dbReference>
<evidence type="ECO:0000313" key="8">
    <source>
        <dbReference type="EMBL" id="KSZ57022.1"/>
    </source>
</evidence>
<feature type="region of interest" description="Disordered" evidence="7">
    <location>
        <begin position="438"/>
        <end position="475"/>
    </location>
</feature>
<dbReference type="SUPFAM" id="SSF53067">
    <property type="entry name" value="Actin-like ATPase domain"/>
    <property type="match status" value="2"/>
</dbReference>
<evidence type="ECO:0000256" key="1">
    <source>
        <dbReference type="ARBA" id="ARBA00007381"/>
    </source>
</evidence>
<organism evidence="8 9">
    <name type="scientific">Rhodococcus pyridinivorans KG-16</name>
    <dbReference type="NCBI Taxonomy" id="1441730"/>
    <lineage>
        <taxon>Bacteria</taxon>
        <taxon>Bacillati</taxon>
        <taxon>Actinomycetota</taxon>
        <taxon>Actinomycetes</taxon>
        <taxon>Mycobacteriales</taxon>
        <taxon>Nocardiaceae</taxon>
        <taxon>Rhodococcus</taxon>
    </lineage>
</organism>
<dbReference type="PROSITE" id="PS01036">
    <property type="entry name" value="HSP70_3"/>
    <property type="match status" value="1"/>
</dbReference>
<evidence type="ECO:0000256" key="6">
    <source>
        <dbReference type="RuleBase" id="RU003322"/>
    </source>
</evidence>
<feature type="compositionally biased region" description="Pro residues" evidence="7">
    <location>
        <begin position="376"/>
        <end position="398"/>
    </location>
</feature>
<keyword evidence="5" id="KW-0143">Chaperone</keyword>
<protein>
    <submittedName>
        <fullName evidence="8">Molecular chaperone</fullName>
    </submittedName>
</protein>
<dbReference type="InterPro" id="IPR013126">
    <property type="entry name" value="Hsp_70_fam"/>
</dbReference>
<keyword evidence="4" id="KW-0346">Stress response</keyword>
<evidence type="ECO:0000313" key="9">
    <source>
        <dbReference type="Proteomes" id="UP000053060"/>
    </source>
</evidence>
<gene>
    <name evidence="8" type="ORF">Z045_19825</name>
</gene>
<evidence type="ECO:0000256" key="5">
    <source>
        <dbReference type="ARBA" id="ARBA00023186"/>
    </source>
</evidence>
<keyword evidence="2 6" id="KW-0547">Nucleotide-binding</keyword>
<proteinExistence type="inferred from homology"/>
<feature type="compositionally biased region" description="Low complexity" evidence="7">
    <location>
        <begin position="440"/>
        <end position="450"/>
    </location>
</feature>
<accession>A0A0V9UGB4</accession>
<dbReference type="EMBL" id="AZXY01000011">
    <property type="protein sequence ID" value="KSZ57022.1"/>
    <property type="molecule type" value="Genomic_DNA"/>
</dbReference>
<sequence length="608" mass="64446">MSWVLAVDFGTSNTSAAHRIGPDRVESLPLTHTSNLMPSSVYVDHTGAITTGDVAINQATVDPAGFVAYPKTHVAVGSVMVRGQDVPVAHTIASVLRTVYNQALPRHNNHPPAEVVLTHPEAWSQRELGVLRHAASLAGLGGSVSLISEPRAAAFYYSRQHDAKIVEGSTIAVFDFGGGTLDIAVLTATSEWTFEVIRAGGDNTLGGKNLDATVARWVDERLRDDDPDLAAWLRTPDGLDARRTLDDQIRRAKELLSEHPSATIRITGNGADLTFTITRDEFEQLIEPQITRGVQLAAQVLRDAGVDRSGLQALYLTGGSSRIPYVHRRLSELGSIATLDDPKTVVAKGAAGFVAGGRTTQPATDRDTEVLRPDTPRPAAPRPGVPRPGTPAAQPDPAPTHDTERSRPSRPLLIAGGAVLAVLIAAGAVFGLTRGDADDGASAGAAAAPAVTEDRSDTGAPPPATSDSVYRSESTDEVVELLPTKLLTGSSSCEKSGFSSEGAMQVRCQISPNSNLGKALGMEPTDYESVSAYRDDQYARSNFIRLRDAKNDNTRIVSADGTRIADYDHPPGGNSYFTVIDKSTGLVAQFSTTTERGEALLAELGWNA</sequence>
<name>A0A0V9UGB4_9NOCA</name>
<dbReference type="AlphaFoldDB" id="A0A0V9UGB4"/>
<feature type="region of interest" description="Disordered" evidence="7">
    <location>
        <begin position="355"/>
        <end position="408"/>
    </location>
</feature>
<dbReference type="Gene3D" id="3.30.420.40">
    <property type="match status" value="2"/>
</dbReference>
<comment type="caution">
    <text evidence="8">The sequence shown here is derived from an EMBL/GenBank/DDBJ whole genome shotgun (WGS) entry which is preliminary data.</text>
</comment>
<evidence type="ECO:0000256" key="3">
    <source>
        <dbReference type="ARBA" id="ARBA00022840"/>
    </source>
</evidence>